<keyword evidence="6" id="KW-1185">Reference proteome</keyword>
<feature type="repeat" description="ANK" evidence="3">
    <location>
        <begin position="235"/>
        <end position="267"/>
    </location>
</feature>
<dbReference type="InterPro" id="IPR002110">
    <property type="entry name" value="Ankyrin_rpt"/>
</dbReference>
<evidence type="ECO:0000313" key="5">
    <source>
        <dbReference type="EMBL" id="CAB3368689.1"/>
    </source>
</evidence>
<feature type="region of interest" description="Disordered" evidence="4">
    <location>
        <begin position="1"/>
        <end position="21"/>
    </location>
</feature>
<gene>
    <name evidence="5" type="ORF">CLODIP_2_CD00908</name>
</gene>
<keyword evidence="2 3" id="KW-0040">ANK repeat</keyword>
<dbReference type="SMART" id="SM00248">
    <property type="entry name" value="ANK"/>
    <property type="match status" value="15"/>
</dbReference>
<sequence length="621" mass="69918">MAKIHLKARGDNNTGDMDGRRPKKRLMLFKTHKLVTGATKLMKAALYYDLKVCKKLMQDGADLKEKTKEYGVSVMHFAAANKKHGIELVKYFASLGCGKIQFDSEGEQPLDYAVREEAFAVAKELCRLIDPSFNLLHYCVTKSNLEAAKRVHDLYPQLVIEPNLEGKNSLHVAAMMADQQMCEWLIDEVGINVHCVSAGTNRTALHFVGYNVAYGEVLVKFFISRGLHVDQNDINNLTPIHVALSFQNLLVADVLIDNNANLKVKYCDANLAFYCVNKNNLLSVKLLYKKDERLFHELLLGKTIAHWAALNADLDVFKWLIEVAKVNTDADEKGRTLLHYVAQNENYGDNLVEYIVSTIEIDVNEKCKLGWTPLMAALSFTNLVVCAKLFKLGADSRIKFDEENLLIFCVSNNLLESARFLHEMDDGLIDEELQDGNTIFHIAAAFADVDMCDWLIEEGVDSFELNSINYSSALHAASLNVVHGAEVVEYLVLNMQFDTNYKNRLGITPFLEAVQSGNIGVVEKLCELGADPTVHYNGVNLVHKCIILDALDVAKVLHRHFGYLIHMRGIRNENSLQIAAELGNSRFYNWFLENGVDQHAENINGEKVSDLLPWLSRNLYN</sequence>
<reference evidence="5 6" key="1">
    <citation type="submission" date="2020-04" db="EMBL/GenBank/DDBJ databases">
        <authorList>
            <person name="Alioto T."/>
            <person name="Alioto T."/>
            <person name="Gomez Garrido J."/>
        </authorList>
    </citation>
    <scope>NUCLEOTIDE SEQUENCE [LARGE SCALE GENOMIC DNA]</scope>
</reference>
<dbReference type="Gene3D" id="1.25.40.20">
    <property type="entry name" value="Ankyrin repeat-containing domain"/>
    <property type="match status" value="4"/>
</dbReference>
<dbReference type="EMBL" id="CADEPI010000039">
    <property type="protein sequence ID" value="CAB3368689.1"/>
    <property type="molecule type" value="Genomic_DNA"/>
</dbReference>
<dbReference type="PROSITE" id="PS50297">
    <property type="entry name" value="ANK_REP_REGION"/>
    <property type="match status" value="1"/>
</dbReference>
<keyword evidence="1" id="KW-0677">Repeat</keyword>
<dbReference type="AlphaFoldDB" id="A0A8S1CHC5"/>
<evidence type="ECO:0000256" key="3">
    <source>
        <dbReference type="PROSITE-ProRule" id="PRU00023"/>
    </source>
</evidence>
<dbReference type="InterPro" id="IPR036770">
    <property type="entry name" value="Ankyrin_rpt-contain_sf"/>
</dbReference>
<dbReference type="PANTHER" id="PTHR24198:SF195">
    <property type="entry name" value="DEATH DOMAIN-CONTAINING PROTEIN"/>
    <property type="match status" value="1"/>
</dbReference>
<feature type="repeat" description="ANK" evidence="3">
    <location>
        <begin position="36"/>
        <end position="68"/>
    </location>
</feature>
<proteinExistence type="predicted"/>
<evidence type="ECO:0000313" key="6">
    <source>
        <dbReference type="Proteomes" id="UP000494165"/>
    </source>
</evidence>
<dbReference type="PROSITE" id="PS50088">
    <property type="entry name" value="ANK_REPEAT"/>
    <property type="match status" value="4"/>
</dbReference>
<evidence type="ECO:0000256" key="2">
    <source>
        <dbReference type="ARBA" id="ARBA00023043"/>
    </source>
</evidence>
<protein>
    <submittedName>
        <fullName evidence="5">Uncharacterized protein</fullName>
    </submittedName>
</protein>
<dbReference type="Pfam" id="PF12796">
    <property type="entry name" value="Ank_2"/>
    <property type="match status" value="4"/>
</dbReference>
<dbReference type="OrthoDB" id="194358at2759"/>
<evidence type="ECO:0000256" key="4">
    <source>
        <dbReference type="SAM" id="MobiDB-lite"/>
    </source>
</evidence>
<dbReference type="Proteomes" id="UP000494165">
    <property type="component" value="Unassembled WGS sequence"/>
</dbReference>
<name>A0A8S1CHC5_9INSE</name>
<comment type="caution">
    <text evidence="5">The sequence shown here is derived from an EMBL/GenBank/DDBJ whole genome shotgun (WGS) entry which is preliminary data.</text>
</comment>
<organism evidence="5 6">
    <name type="scientific">Cloeon dipterum</name>
    <dbReference type="NCBI Taxonomy" id="197152"/>
    <lineage>
        <taxon>Eukaryota</taxon>
        <taxon>Metazoa</taxon>
        <taxon>Ecdysozoa</taxon>
        <taxon>Arthropoda</taxon>
        <taxon>Hexapoda</taxon>
        <taxon>Insecta</taxon>
        <taxon>Pterygota</taxon>
        <taxon>Palaeoptera</taxon>
        <taxon>Ephemeroptera</taxon>
        <taxon>Pisciforma</taxon>
        <taxon>Baetidae</taxon>
        <taxon>Cloeon</taxon>
    </lineage>
</organism>
<dbReference type="PANTHER" id="PTHR24198">
    <property type="entry name" value="ANKYRIN REPEAT AND PROTEIN KINASE DOMAIN-CONTAINING PROTEIN"/>
    <property type="match status" value="1"/>
</dbReference>
<accession>A0A8S1CHC5</accession>
<evidence type="ECO:0000256" key="1">
    <source>
        <dbReference type="ARBA" id="ARBA00022737"/>
    </source>
</evidence>
<dbReference type="SUPFAM" id="SSF48403">
    <property type="entry name" value="Ankyrin repeat"/>
    <property type="match status" value="2"/>
</dbReference>
<feature type="repeat" description="ANK" evidence="3">
    <location>
        <begin position="435"/>
        <end position="467"/>
    </location>
</feature>
<feature type="repeat" description="ANK" evidence="3">
    <location>
        <begin position="505"/>
        <end position="537"/>
    </location>
</feature>